<comment type="caution">
    <text evidence="2">The sequence shown here is derived from an EMBL/GenBank/DDBJ whole genome shotgun (WGS) entry which is preliminary data.</text>
</comment>
<dbReference type="AlphaFoldDB" id="A0A1Q4VAL3"/>
<evidence type="ECO:0000256" key="1">
    <source>
        <dbReference type="SAM" id="SignalP"/>
    </source>
</evidence>
<protein>
    <recommendedName>
        <fullName evidence="4">Secreted protein</fullName>
    </recommendedName>
</protein>
<evidence type="ECO:0000313" key="3">
    <source>
        <dbReference type="Proteomes" id="UP000186455"/>
    </source>
</evidence>
<dbReference type="RefSeq" id="WP_073786929.1">
    <property type="nucleotide sequence ID" value="NZ_LFBV01000002.1"/>
</dbReference>
<evidence type="ECO:0008006" key="4">
    <source>
        <dbReference type="Google" id="ProtNLM"/>
    </source>
</evidence>
<gene>
    <name evidence="2" type="ORF">AB852_11990</name>
</gene>
<evidence type="ECO:0000313" key="2">
    <source>
        <dbReference type="EMBL" id="OKH94867.1"/>
    </source>
</evidence>
<dbReference type="Proteomes" id="UP000186455">
    <property type="component" value="Unassembled WGS sequence"/>
</dbReference>
<sequence length="107" mass="11466">MTGRTGRALAVLGAVAALGVTFPQGAHAATGNFVYHTQPGNVTRTLVDPMDGNCYPVGRQAQGQVTNNTDRRAVLYADKNCRLVVAEELEPGQWTSHSEFMSVRFGS</sequence>
<dbReference type="STRING" id="1048205.AB852_11990"/>
<feature type="chain" id="PRO_5010177364" description="Secreted protein" evidence="1">
    <location>
        <begin position="29"/>
        <end position="107"/>
    </location>
</feature>
<proteinExistence type="predicted"/>
<reference evidence="2 3" key="1">
    <citation type="submission" date="2015-06" db="EMBL/GenBank/DDBJ databases">
        <title>Cloning and characterization of the uncialamcin biosynthetic gene cluster.</title>
        <authorList>
            <person name="Yan X."/>
            <person name="Huang T."/>
            <person name="Ge H."/>
            <person name="Shen B."/>
        </authorList>
    </citation>
    <scope>NUCLEOTIDE SEQUENCE [LARGE SCALE GENOMIC DNA]</scope>
    <source>
        <strain evidence="2 3">DCA2648</strain>
    </source>
</reference>
<keyword evidence="1" id="KW-0732">Signal</keyword>
<feature type="signal peptide" evidence="1">
    <location>
        <begin position="1"/>
        <end position="28"/>
    </location>
</feature>
<accession>A0A1Q4VAL3</accession>
<dbReference type="EMBL" id="LFBV01000002">
    <property type="protein sequence ID" value="OKH94867.1"/>
    <property type="molecule type" value="Genomic_DNA"/>
</dbReference>
<name>A0A1Q4VAL3_9ACTN</name>
<keyword evidence="3" id="KW-1185">Reference proteome</keyword>
<organism evidence="2 3">
    <name type="scientific">Streptomyces uncialis</name>
    <dbReference type="NCBI Taxonomy" id="1048205"/>
    <lineage>
        <taxon>Bacteria</taxon>
        <taxon>Bacillati</taxon>
        <taxon>Actinomycetota</taxon>
        <taxon>Actinomycetes</taxon>
        <taxon>Kitasatosporales</taxon>
        <taxon>Streptomycetaceae</taxon>
        <taxon>Streptomyces</taxon>
    </lineage>
</organism>